<comment type="subcellular location">
    <subcellularLocation>
        <location evidence="1">Nucleus</location>
    </subcellularLocation>
</comment>
<dbReference type="AlphaFoldDB" id="A0A2N9GKC0"/>
<name>A0A2N9GKC0_FAGSY</name>
<organism evidence="7">
    <name type="scientific">Fagus sylvatica</name>
    <name type="common">Beechnut</name>
    <dbReference type="NCBI Taxonomy" id="28930"/>
    <lineage>
        <taxon>Eukaryota</taxon>
        <taxon>Viridiplantae</taxon>
        <taxon>Streptophyta</taxon>
        <taxon>Embryophyta</taxon>
        <taxon>Tracheophyta</taxon>
        <taxon>Spermatophyta</taxon>
        <taxon>Magnoliopsida</taxon>
        <taxon>eudicotyledons</taxon>
        <taxon>Gunneridae</taxon>
        <taxon>Pentapetalae</taxon>
        <taxon>rosids</taxon>
        <taxon>fabids</taxon>
        <taxon>Fagales</taxon>
        <taxon>Fagaceae</taxon>
        <taxon>Fagus</taxon>
    </lineage>
</organism>
<evidence type="ECO:0000256" key="5">
    <source>
        <dbReference type="ARBA" id="ARBA00023242"/>
    </source>
</evidence>
<keyword evidence="2" id="KW-0805">Transcription regulation</keyword>
<proteinExistence type="predicted"/>
<keyword evidence="3" id="KW-0238">DNA-binding</keyword>
<dbReference type="GO" id="GO:0005634">
    <property type="term" value="C:nucleus"/>
    <property type="evidence" value="ECO:0007669"/>
    <property type="project" value="UniProtKB-SubCell"/>
</dbReference>
<evidence type="ECO:0000313" key="7">
    <source>
        <dbReference type="EMBL" id="SPC99664.1"/>
    </source>
</evidence>
<evidence type="ECO:0000256" key="4">
    <source>
        <dbReference type="ARBA" id="ARBA00023163"/>
    </source>
</evidence>
<dbReference type="InterPro" id="IPR001471">
    <property type="entry name" value="AP2/ERF_dom"/>
</dbReference>
<evidence type="ECO:0000256" key="1">
    <source>
        <dbReference type="ARBA" id="ARBA00004123"/>
    </source>
</evidence>
<dbReference type="CDD" id="cd00018">
    <property type="entry name" value="AP2"/>
    <property type="match status" value="1"/>
</dbReference>
<sequence>MNFSSLNTDVDDLYFHLYPSPFPSSAHSSTATQAWDSTLGLLNEIITDSSLIQNPSLPMQSYYTGEAHEGFEFLTNFPQVNQPPAALSGYPLPAAEVPPTLQNSSLEVPYSNYQELTNYSHSSLLAEVGSENGLRVGDNEVQNSVSNVEGNQTRLKQFLNSSLCLSAGFDDEENAARAYDLAALKLWGKTAPINFPLSDYEKELEEMQHMTKKEYLLSLRRNSDNKKWQARLGKGKGVRGLYLGTFDSEEEAGRAYDVAAIRLKGLNAITNFPMSNYNIKNILASAKIPIGRGASKLLMRNSVEDVLLKKKLAEKIPKFYVSYGSSSGSHPNLQKQSFEQLQALATTKNQNFQFQQNYFNDTNQVLHQNPSSSFLYATNEMTRIDREDGTNENLSEDYNLRFPINGVFEGHSMDGLLKWNQQMQLFDQSEFQENYHKYINQDQLQSPSLPNPSGYQNPNCQNPNFLHGSLNVESGLESDGIVSGILNGQFQQIEPLEQFQSFPCNQNFQFHQHRNETNQCQDQNLESQIDPNLLNALTGVQGDNNENFSSTVGELPGSGFSKGSLTVMETKKDVIDDNNDGFPIEGPIMEGNLAPQSVENGEWAEAFGQDNAEFEIPSSWFYGDFLDEFPLF</sequence>
<evidence type="ECO:0000256" key="3">
    <source>
        <dbReference type="ARBA" id="ARBA00023125"/>
    </source>
</evidence>
<dbReference type="GO" id="GO:0003700">
    <property type="term" value="F:DNA-binding transcription factor activity"/>
    <property type="evidence" value="ECO:0007669"/>
    <property type="project" value="InterPro"/>
</dbReference>
<dbReference type="SMART" id="SM00380">
    <property type="entry name" value="AP2"/>
    <property type="match status" value="2"/>
</dbReference>
<keyword evidence="4" id="KW-0804">Transcription</keyword>
<evidence type="ECO:0000259" key="6">
    <source>
        <dbReference type="PROSITE" id="PS51032"/>
    </source>
</evidence>
<dbReference type="InterPro" id="IPR016177">
    <property type="entry name" value="DNA-bd_dom_sf"/>
</dbReference>
<dbReference type="Gene3D" id="3.30.730.10">
    <property type="entry name" value="AP2/ERF domain"/>
    <property type="match status" value="2"/>
</dbReference>
<feature type="domain" description="AP2/ERF" evidence="6">
    <location>
        <begin position="169"/>
        <end position="196"/>
    </location>
</feature>
<protein>
    <recommendedName>
        <fullName evidence="6">AP2/ERF domain-containing protein</fullName>
    </recommendedName>
</protein>
<dbReference type="PANTHER" id="PTHR32467:SF241">
    <property type="entry name" value="OS01G0899800 PROTEIN"/>
    <property type="match status" value="1"/>
</dbReference>
<dbReference type="InterPro" id="IPR036955">
    <property type="entry name" value="AP2/ERF_dom_sf"/>
</dbReference>
<accession>A0A2N9GKC0</accession>
<dbReference type="SUPFAM" id="SSF54171">
    <property type="entry name" value="DNA-binding domain"/>
    <property type="match status" value="2"/>
</dbReference>
<dbReference type="GO" id="GO:0003677">
    <property type="term" value="F:DNA binding"/>
    <property type="evidence" value="ECO:0007669"/>
    <property type="project" value="UniProtKB-KW"/>
</dbReference>
<feature type="domain" description="AP2/ERF" evidence="6">
    <location>
        <begin position="214"/>
        <end position="273"/>
    </location>
</feature>
<dbReference type="PROSITE" id="PS51032">
    <property type="entry name" value="AP2_ERF"/>
    <property type="match status" value="2"/>
</dbReference>
<gene>
    <name evidence="7" type="ORF">FSB_LOCUS27546</name>
</gene>
<reference evidence="7" key="1">
    <citation type="submission" date="2018-02" db="EMBL/GenBank/DDBJ databases">
        <authorList>
            <person name="Cohen D.B."/>
            <person name="Kent A.D."/>
        </authorList>
    </citation>
    <scope>NUCLEOTIDE SEQUENCE</scope>
</reference>
<evidence type="ECO:0000256" key="2">
    <source>
        <dbReference type="ARBA" id="ARBA00023015"/>
    </source>
</evidence>
<dbReference type="EMBL" id="OIVN01002001">
    <property type="protein sequence ID" value="SPC99664.1"/>
    <property type="molecule type" value="Genomic_DNA"/>
</dbReference>
<dbReference type="PANTHER" id="PTHR32467">
    <property type="entry name" value="AP2-LIKE ETHYLENE-RESPONSIVE TRANSCRIPTION FACTOR"/>
    <property type="match status" value="1"/>
</dbReference>
<keyword evidence="5" id="KW-0539">Nucleus</keyword>